<keyword evidence="1" id="KW-0560">Oxidoreductase</keyword>
<organism evidence="4 5">
    <name type="scientific">Rhodococcus opacus</name>
    <name type="common">Nocardia opaca</name>
    <dbReference type="NCBI Taxonomy" id="37919"/>
    <lineage>
        <taxon>Bacteria</taxon>
        <taxon>Bacillati</taxon>
        <taxon>Actinomycetota</taxon>
        <taxon>Actinomycetes</taxon>
        <taxon>Mycobacteriales</taxon>
        <taxon>Nocardiaceae</taxon>
        <taxon>Rhodococcus</taxon>
    </lineage>
</organism>
<dbReference type="PROSITE" id="PS00671">
    <property type="entry name" value="D_2_HYDROXYACID_DH_3"/>
    <property type="match status" value="1"/>
</dbReference>
<dbReference type="RefSeq" id="WP_128642532.1">
    <property type="nucleotide sequence ID" value="NZ_CP008948.1"/>
</dbReference>
<dbReference type="Proteomes" id="UP000028488">
    <property type="component" value="Plasmid pPDG1"/>
</dbReference>
<accession>A0A076EX96</accession>
<keyword evidence="4" id="KW-0614">Plasmid</keyword>
<dbReference type="GO" id="GO:0030267">
    <property type="term" value="F:glyoxylate reductase (NADPH) activity"/>
    <property type="evidence" value="ECO:0007669"/>
    <property type="project" value="TreeGrafter"/>
</dbReference>
<dbReference type="GO" id="GO:0005829">
    <property type="term" value="C:cytosol"/>
    <property type="evidence" value="ECO:0007669"/>
    <property type="project" value="TreeGrafter"/>
</dbReference>
<evidence type="ECO:0000259" key="3">
    <source>
        <dbReference type="Pfam" id="PF02826"/>
    </source>
</evidence>
<dbReference type="AlphaFoldDB" id="A0A076EX96"/>
<sequence length="307" mass="32680">MTEILRAWVGPLVDARVIAAVVAGGGQVVPDISSANAIVWVGHESTTPQDMRRFLTDSIEWVQLDSAGVDDWIDAEIIDSTRMWTSAKSAYADDVAEQAVAFVLAAARQLPASARRTSWGAPEGRRLRGATVTIVGGHGAIGTSVAKLLEPFGVRVVLVGRTPPANCRFDSVPPSQLHDALGSTDYLVICAPLTSQTQGWIGVDALNSLPNDAWVINVGRGAIIDTKALVGALDAGTIGGACLDVTEPEPLDDQHPLWGRDNVLITPHVANPWSQHFEPLAQVVQQNVTKFVSGQDLVGQINCQRGY</sequence>
<dbReference type="InterPro" id="IPR036291">
    <property type="entry name" value="NAD(P)-bd_dom_sf"/>
</dbReference>
<gene>
    <name evidence="4" type="ORF">EP51_39765</name>
</gene>
<dbReference type="SUPFAM" id="SSF51735">
    <property type="entry name" value="NAD(P)-binding Rossmann-fold domains"/>
    <property type="match status" value="1"/>
</dbReference>
<proteinExistence type="predicted"/>
<name>A0A076EX96_RHOOP</name>
<evidence type="ECO:0000256" key="2">
    <source>
        <dbReference type="ARBA" id="ARBA00023027"/>
    </source>
</evidence>
<protein>
    <recommendedName>
        <fullName evidence="3">D-isomer specific 2-hydroxyacid dehydrogenase NAD-binding domain-containing protein</fullName>
    </recommendedName>
</protein>
<dbReference type="Gene3D" id="3.40.50.720">
    <property type="entry name" value="NAD(P)-binding Rossmann-like Domain"/>
    <property type="match status" value="2"/>
</dbReference>
<dbReference type="EMBL" id="CP008948">
    <property type="protein sequence ID" value="AII10431.1"/>
    <property type="molecule type" value="Genomic_DNA"/>
</dbReference>
<dbReference type="InterPro" id="IPR029753">
    <property type="entry name" value="D-isomer_DH_CS"/>
</dbReference>
<evidence type="ECO:0000256" key="1">
    <source>
        <dbReference type="ARBA" id="ARBA00023002"/>
    </source>
</evidence>
<dbReference type="GO" id="GO:0016618">
    <property type="term" value="F:hydroxypyruvate reductase [NAD(P)H] activity"/>
    <property type="evidence" value="ECO:0007669"/>
    <property type="project" value="TreeGrafter"/>
</dbReference>
<keyword evidence="2" id="KW-0520">NAD</keyword>
<dbReference type="PANTHER" id="PTHR10996:SF178">
    <property type="entry name" value="2-HYDROXYACID DEHYDROGENASE YGL185C-RELATED"/>
    <property type="match status" value="1"/>
</dbReference>
<dbReference type="Pfam" id="PF02826">
    <property type="entry name" value="2-Hacid_dh_C"/>
    <property type="match status" value="1"/>
</dbReference>
<dbReference type="PANTHER" id="PTHR10996">
    <property type="entry name" value="2-HYDROXYACID DEHYDROGENASE-RELATED"/>
    <property type="match status" value="1"/>
</dbReference>
<geneLocation type="plasmid" evidence="4 5">
    <name>pPDG1</name>
</geneLocation>
<dbReference type="GO" id="GO:0051287">
    <property type="term" value="F:NAD binding"/>
    <property type="evidence" value="ECO:0007669"/>
    <property type="project" value="InterPro"/>
</dbReference>
<evidence type="ECO:0000313" key="5">
    <source>
        <dbReference type="Proteomes" id="UP000028488"/>
    </source>
</evidence>
<reference evidence="4 5" key="1">
    <citation type="submission" date="2014-07" db="EMBL/GenBank/DDBJ databases">
        <title>Genome Sequence of Rhodococcus opacus Strain R7, a Biodegrader of Mono- and Polycyclic Aromatic Hydrocarbons.</title>
        <authorList>
            <person name="Di Gennaro P."/>
            <person name="Zampolli J."/>
            <person name="Presti I."/>
            <person name="Cappelletti M."/>
            <person name="D'Ursi P."/>
            <person name="Orro A."/>
            <person name="Mezzelani A."/>
            <person name="Milanesi L."/>
        </authorList>
    </citation>
    <scope>NUCLEOTIDE SEQUENCE [LARGE SCALE GENOMIC DNA]</scope>
    <source>
        <strain evidence="4 5">R7</strain>
        <plasmid evidence="4">pPDG1</plasmid>
    </source>
</reference>
<dbReference type="InterPro" id="IPR050223">
    <property type="entry name" value="D-isomer_2-hydroxyacid_DH"/>
</dbReference>
<dbReference type="InterPro" id="IPR006140">
    <property type="entry name" value="D-isomer_DH_NAD-bd"/>
</dbReference>
<evidence type="ECO:0000313" key="4">
    <source>
        <dbReference type="EMBL" id="AII10431.1"/>
    </source>
</evidence>
<feature type="domain" description="D-isomer specific 2-hydroxyacid dehydrogenase NAD-binding" evidence="3">
    <location>
        <begin position="101"/>
        <end position="270"/>
    </location>
</feature>